<keyword evidence="2" id="KW-1185">Reference proteome</keyword>
<organism evidence="1 2">
    <name type="scientific">Ophiobolus disseminans</name>
    <dbReference type="NCBI Taxonomy" id="1469910"/>
    <lineage>
        <taxon>Eukaryota</taxon>
        <taxon>Fungi</taxon>
        <taxon>Dikarya</taxon>
        <taxon>Ascomycota</taxon>
        <taxon>Pezizomycotina</taxon>
        <taxon>Dothideomycetes</taxon>
        <taxon>Pleosporomycetidae</taxon>
        <taxon>Pleosporales</taxon>
        <taxon>Pleosporineae</taxon>
        <taxon>Phaeosphaeriaceae</taxon>
        <taxon>Ophiobolus</taxon>
    </lineage>
</organism>
<dbReference type="EMBL" id="MU006235">
    <property type="protein sequence ID" value="KAF2822085.1"/>
    <property type="molecule type" value="Genomic_DNA"/>
</dbReference>
<evidence type="ECO:0000313" key="2">
    <source>
        <dbReference type="Proteomes" id="UP000799424"/>
    </source>
</evidence>
<accession>A0A6A6ZPB2</accession>
<gene>
    <name evidence="1" type="ORF">CC86DRAFT_385793</name>
</gene>
<name>A0A6A6ZPB2_9PLEO</name>
<protein>
    <submittedName>
        <fullName evidence="1">Uncharacterized protein</fullName>
    </submittedName>
</protein>
<reference evidence="1" key="1">
    <citation type="journal article" date="2020" name="Stud. Mycol.">
        <title>101 Dothideomycetes genomes: a test case for predicting lifestyles and emergence of pathogens.</title>
        <authorList>
            <person name="Haridas S."/>
            <person name="Albert R."/>
            <person name="Binder M."/>
            <person name="Bloem J."/>
            <person name="Labutti K."/>
            <person name="Salamov A."/>
            <person name="Andreopoulos B."/>
            <person name="Baker S."/>
            <person name="Barry K."/>
            <person name="Bills G."/>
            <person name="Bluhm B."/>
            <person name="Cannon C."/>
            <person name="Castanera R."/>
            <person name="Culley D."/>
            <person name="Daum C."/>
            <person name="Ezra D."/>
            <person name="Gonzalez J."/>
            <person name="Henrissat B."/>
            <person name="Kuo A."/>
            <person name="Liang C."/>
            <person name="Lipzen A."/>
            <person name="Lutzoni F."/>
            <person name="Magnuson J."/>
            <person name="Mondo S."/>
            <person name="Nolan M."/>
            <person name="Ohm R."/>
            <person name="Pangilinan J."/>
            <person name="Park H.-J."/>
            <person name="Ramirez L."/>
            <person name="Alfaro M."/>
            <person name="Sun H."/>
            <person name="Tritt A."/>
            <person name="Yoshinaga Y."/>
            <person name="Zwiers L.-H."/>
            <person name="Turgeon B."/>
            <person name="Goodwin S."/>
            <person name="Spatafora J."/>
            <person name="Crous P."/>
            <person name="Grigoriev I."/>
        </authorList>
    </citation>
    <scope>NUCLEOTIDE SEQUENCE</scope>
    <source>
        <strain evidence="1">CBS 113818</strain>
    </source>
</reference>
<sequence>MENAPQLGRTALDMGAATRWSRCLIYVAHHRYMDQLACGGHAVCLDSSYYPKAHRLLPEVGAADWHADVSVRTDLQTPAASKHGLEMRICAELAECACQLMPPVTSVINSIACVLQMLSLANDAWPDGTAAWCRVGDVLSACSGSRVTHCRCCDIRPRCGRCDWGPPCSNGNPTSSSEAFHTSVPVPKPAPVSRQYLVGSSLAGNRRAGPCHRLALQLRRAEWRGAQGWPGAPWSGRGSVEGRWRRDRDFASLPHCSQGPPLFAGTRGYLPRLGPGVTRRCRPLYKGEERPG</sequence>
<evidence type="ECO:0000313" key="1">
    <source>
        <dbReference type="EMBL" id="KAF2822085.1"/>
    </source>
</evidence>
<dbReference type="Proteomes" id="UP000799424">
    <property type="component" value="Unassembled WGS sequence"/>
</dbReference>
<proteinExistence type="predicted"/>
<dbReference type="AlphaFoldDB" id="A0A6A6ZPB2"/>